<protein>
    <submittedName>
        <fullName evidence="2">Transposase</fullName>
    </submittedName>
</protein>
<accession>A0A7W2AB37</accession>
<dbReference type="AlphaFoldDB" id="A0A7W2AB37"/>
<dbReference type="Proteomes" id="UP000535491">
    <property type="component" value="Unassembled WGS sequence"/>
</dbReference>
<name>A0A7W2AB37_9BACL</name>
<feature type="non-terminal residue" evidence="2">
    <location>
        <position position="109"/>
    </location>
</feature>
<feature type="domain" description="Transposase InsH N-terminal" evidence="1">
    <location>
        <begin position="3"/>
        <end position="91"/>
    </location>
</feature>
<evidence type="ECO:0000259" key="1">
    <source>
        <dbReference type="Pfam" id="PF05598"/>
    </source>
</evidence>
<gene>
    <name evidence="2" type="ORF">H1191_19635</name>
</gene>
<sequence>MSLARLSPRNHPLYQIFHCIDNLMMRFVDRLPRRGKPKRFSDAEILKCLVYQVFYRIRSFRELEWKLTQDYWARRSIGLKAIPDHTTLCRRVKQMEESLYAKLYEEILT</sequence>
<organism evidence="2 3">
    <name type="scientific">Paenactinomyces guangxiensis</name>
    <dbReference type="NCBI Taxonomy" id="1490290"/>
    <lineage>
        <taxon>Bacteria</taxon>
        <taxon>Bacillati</taxon>
        <taxon>Bacillota</taxon>
        <taxon>Bacilli</taxon>
        <taxon>Bacillales</taxon>
        <taxon>Thermoactinomycetaceae</taxon>
        <taxon>Paenactinomyces</taxon>
    </lineage>
</organism>
<dbReference type="EMBL" id="JACEIQ010000037">
    <property type="protein sequence ID" value="MBA4496473.1"/>
    <property type="molecule type" value="Genomic_DNA"/>
</dbReference>
<dbReference type="RefSeq" id="WP_181754931.1">
    <property type="nucleotide sequence ID" value="NZ_JACEIQ010000037.1"/>
</dbReference>
<reference evidence="2 3" key="1">
    <citation type="submission" date="2020-07" db="EMBL/GenBank/DDBJ databases">
        <authorList>
            <person name="Feng H."/>
        </authorList>
    </citation>
    <scope>NUCLEOTIDE SEQUENCE [LARGE SCALE GENOMIC DNA]</scope>
    <source>
        <strain evidence="3">s-10</strain>
    </source>
</reference>
<dbReference type="InterPro" id="IPR008490">
    <property type="entry name" value="Transposase_InsH_N"/>
</dbReference>
<dbReference type="Pfam" id="PF05598">
    <property type="entry name" value="DUF772"/>
    <property type="match status" value="1"/>
</dbReference>
<evidence type="ECO:0000313" key="2">
    <source>
        <dbReference type="EMBL" id="MBA4496473.1"/>
    </source>
</evidence>
<comment type="caution">
    <text evidence="2">The sequence shown here is derived from an EMBL/GenBank/DDBJ whole genome shotgun (WGS) entry which is preliminary data.</text>
</comment>
<proteinExistence type="predicted"/>
<keyword evidence="3" id="KW-1185">Reference proteome</keyword>
<evidence type="ECO:0000313" key="3">
    <source>
        <dbReference type="Proteomes" id="UP000535491"/>
    </source>
</evidence>